<organism evidence="10 11">
    <name type="scientific">Nocardia tenerifensis</name>
    <dbReference type="NCBI Taxonomy" id="228006"/>
    <lineage>
        <taxon>Bacteria</taxon>
        <taxon>Bacillati</taxon>
        <taxon>Actinomycetota</taxon>
        <taxon>Actinomycetes</taxon>
        <taxon>Mycobacteriales</taxon>
        <taxon>Nocardiaceae</taxon>
        <taxon>Nocardia</taxon>
    </lineage>
</organism>
<keyword evidence="11" id="KW-1185">Reference proteome</keyword>
<proteinExistence type="predicted"/>
<feature type="domain" description="Potassium channel" evidence="9">
    <location>
        <begin position="144"/>
        <end position="221"/>
    </location>
</feature>
<feature type="transmembrane region" description="Helical" evidence="8">
    <location>
        <begin position="197"/>
        <end position="222"/>
    </location>
</feature>
<keyword evidence="2" id="KW-0813">Transport</keyword>
<evidence type="ECO:0000256" key="8">
    <source>
        <dbReference type="SAM" id="Phobius"/>
    </source>
</evidence>
<feature type="transmembrane region" description="Helical" evidence="8">
    <location>
        <begin position="135"/>
        <end position="155"/>
    </location>
</feature>
<dbReference type="AlphaFoldDB" id="A0A318K8H8"/>
<evidence type="ECO:0000313" key="11">
    <source>
        <dbReference type="Proteomes" id="UP000247569"/>
    </source>
</evidence>
<evidence type="ECO:0000256" key="1">
    <source>
        <dbReference type="ARBA" id="ARBA00004141"/>
    </source>
</evidence>
<dbReference type="InterPro" id="IPR013099">
    <property type="entry name" value="K_chnl_dom"/>
</dbReference>
<evidence type="ECO:0000259" key="9">
    <source>
        <dbReference type="Pfam" id="PF07885"/>
    </source>
</evidence>
<comment type="caution">
    <text evidence="10">The sequence shown here is derived from an EMBL/GenBank/DDBJ whole genome shotgun (WGS) entry which is preliminary data.</text>
</comment>
<evidence type="ECO:0000256" key="2">
    <source>
        <dbReference type="ARBA" id="ARBA00022448"/>
    </source>
</evidence>
<dbReference type="GO" id="GO:0008076">
    <property type="term" value="C:voltage-gated potassium channel complex"/>
    <property type="evidence" value="ECO:0007669"/>
    <property type="project" value="InterPro"/>
</dbReference>
<keyword evidence="3 8" id="KW-0812">Transmembrane</keyword>
<evidence type="ECO:0000313" key="10">
    <source>
        <dbReference type="EMBL" id="PXX66542.1"/>
    </source>
</evidence>
<dbReference type="EMBL" id="QJKF01000003">
    <property type="protein sequence ID" value="PXX66542.1"/>
    <property type="molecule type" value="Genomic_DNA"/>
</dbReference>
<sequence>MQVVPMSEDERVASTTPAAHGLSRRQAWERATGVPMGVLAVLFLGVYAWFVLDTGASPRLDAWLERVDVAIWGLFAADFVVRFGLSTRRRDFLRTHPLELLIVLVPPFRPLRLVRAAVLVIGTLNRHTLTHRTRLSVFVGTSSVLILFLCALAFFDAEHGAEGTKVLNFGDALWWSAVSVTTVGYGDVYPVTIEGRLISLVLMTFGIGLISFAIGTTTSWVIDQLKTVEQSTDRADREIGVLVDEIKALRAEVAALRTDDRQWAAMDFGDHKIDGTERRPPASK</sequence>
<keyword evidence="7 10" id="KW-0407">Ion channel</keyword>
<feature type="transmembrane region" description="Helical" evidence="8">
    <location>
        <begin position="31"/>
        <end position="49"/>
    </location>
</feature>
<evidence type="ECO:0000256" key="5">
    <source>
        <dbReference type="ARBA" id="ARBA00023065"/>
    </source>
</evidence>
<protein>
    <submittedName>
        <fullName evidence="10">Voltage-gated potassium channel</fullName>
    </submittedName>
</protein>
<evidence type="ECO:0000256" key="6">
    <source>
        <dbReference type="ARBA" id="ARBA00023136"/>
    </source>
</evidence>
<dbReference type="GO" id="GO:0005249">
    <property type="term" value="F:voltage-gated potassium channel activity"/>
    <property type="evidence" value="ECO:0007669"/>
    <property type="project" value="InterPro"/>
</dbReference>
<feature type="transmembrane region" description="Helical" evidence="8">
    <location>
        <begin position="69"/>
        <end position="85"/>
    </location>
</feature>
<reference evidence="10 11" key="1">
    <citation type="submission" date="2018-05" db="EMBL/GenBank/DDBJ databases">
        <title>Genomic Encyclopedia of Type Strains, Phase IV (KMG-IV): sequencing the most valuable type-strain genomes for metagenomic binning, comparative biology and taxonomic classification.</title>
        <authorList>
            <person name="Goeker M."/>
        </authorList>
    </citation>
    <scope>NUCLEOTIDE SEQUENCE [LARGE SCALE GENOMIC DNA]</scope>
    <source>
        <strain evidence="10 11">DSM 44704</strain>
    </source>
</reference>
<dbReference type="PANTHER" id="PTHR11537">
    <property type="entry name" value="VOLTAGE-GATED POTASSIUM CHANNEL"/>
    <property type="match status" value="1"/>
</dbReference>
<accession>A0A318K8H8</accession>
<dbReference type="Proteomes" id="UP000247569">
    <property type="component" value="Unassembled WGS sequence"/>
</dbReference>
<dbReference type="Pfam" id="PF07885">
    <property type="entry name" value="Ion_trans_2"/>
    <property type="match status" value="1"/>
</dbReference>
<dbReference type="InterPro" id="IPR028325">
    <property type="entry name" value="VG_K_chnl"/>
</dbReference>
<evidence type="ECO:0000256" key="3">
    <source>
        <dbReference type="ARBA" id="ARBA00022692"/>
    </source>
</evidence>
<evidence type="ECO:0000256" key="7">
    <source>
        <dbReference type="ARBA" id="ARBA00023303"/>
    </source>
</evidence>
<dbReference type="GO" id="GO:0001508">
    <property type="term" value="P:action potential"/>
    <property type="evidence" value="ECO:0007669"/>
    <property type="project" value="TreeGrafter"/>
</dbReference>
<comment type="subcellular location">
    <subcellularLocation>
        <location evidence="1">Membrane</location>
        <topology evidence="1">Multi-pass membrane protein</topology>
    </subcellularLocation>
</comment>
<keyword evidence="4 8" id="KW-1133">Transmembrane helix</keyword>
<evidence type="ECO:0000256" key="4">
    <source>
        <dbReference type="ARBA" id="ARBA00022989"/>
    </source>
</evidence>
<dbReference type="Gene3D" id="1.10.287.70">
    <property type="match status" value="1"/>
</dbReference>
<keyword evidence="5" id="KW-0406">Ion transport</keyword>
<keyword evidence="6 8" id="KW-0472">Membrane</keyword>
<feature type="transmembrane region" description="Helical" evidence="8">
    <location>
        <begin position="167"/>
        <end position="185"/>
    </location>
</feature>
<dbReference type="PANTHER" id="PTHR11537:SF254">
    <property type="entry name" value="POTASSIUM VOLTAGE-GATED CHANNEL PROTEIN SHAB"/>
    <property type="match status" value="1"/>
</dbReference>
<dbReference type="SUPFAM" id="SSF81324">
    <property type="entry name" value="Voltage-gated potassium channels"/>
    <property type="match status" value="1"/>
</dbReference>
<gene>
    <name evidence="10" type="ORF">DFR70_103291</name>
</gene>
<name>A0A318K8H8_9NOCA</name>